<evidence type="ECO:0000313" key="11">
    <source>
        <dbReference type="EMBL" id="ACY16606.1"/>
    </source>
</evidence>
<gene>
    <name evidence="9" type="primary">lnt</name>
    <name evidence="11" type="ordered locus">Hoch_4108</name>
</gene>
<dbReference type="Gene3D" id="3.60.110.10">
    <property type="entry name" value="Carbon-nitrogen hydrolase"/>
    <property type="match status" value="1"/>
</dbReference>
<comment type="catalytic activity">
    <reaction evidence="9">
        <text>N-terminal S-1,2-diacyl-sn-glyceryl-L-cysteinyl-[lipoprotein] + a glycerophospholipid = N-acyl-S-1,2-diacyl-sn-glyceryl-L-cysteinyl-[lipoprotein] + a 2-acyl-sn-glycero-3-phospholipid + H(+)</text>
        <dbReference type="Rhea" id="RHEA:48228"/>
        <dbReference type="Rhea" id="RHEA-COMP:14681"/>
        <dbReference type="Rhea" id="RHEA-COMP:14684"/>
        <dbReference type="ChEBI" id="CHEBI:15378"/>
        <dbReference type="ChEBI" id="CHEBI:136912"/>
        <dbReference type="ChEBI" id="CHEBI:140656"/>
        <dbReference type="ChEBI" id="CHEBI:140657"/>
        <dbReference type="ChEBI" id="CHEBI:140660"/>
        <dbReference type="EC" id="2.3.1.269"/>
    </reaction>
</comment>
<dbReference type="STRING" id="502025.Hoch_4108"/>
<sequence length="530" mass="57594">MRPDPRTLLSAALITLASPAFGWAPLGWICLAPFLLAVERQTSWRGALAQGAWLSALMSAGVYHWLPPAVTEFHDMPDWAPWLGFPLFAVIAQPQFYLYAALRWRMRGRRGALVALASATLYTGADWLSPKLFWDTLGQIFYASPAIVQMVDIGGVFLLTLLVVAVNEAVHALYAALRAKSGARALAPRLLVCGALLAAALGYSLWRDAAVRAAEAQAERSVRVAVAQANVGNLDKLAAERGEFDAVVEVLSRYGRLSDTHITEDSRPDLVVWPETAYPLAFGGGRSQTDSDMDNELRTYVQMRAVPLLFGGYHLQDGREYNSALLLDPAGELSVYHKYILLPFGEYLPVIGDWDWVRERLPRVAGFETGGTPRVLEVPLAQGETLPVIPVICYEALFAEHTIAGVEAGGALIVNLTNDAWFSSTAQKRLHLALSALRSVETRRPQVRVTNTGITALVGADGSIRNPAPIDQQASALYRVALPTLAAPLVVRWGPWAGPACLLLGVLAGALLLWRERGARPEQNAPAAQR</sequence>
<dbReference type="SUPFAM" id="SSF56317">
    <property type="entry name" value="Carbon-nitrogen hydrolase"/>
    <property type="match status" value="1"/>
</dbReference>
<dbReference type="Pfam" id="PF20154">
    <property type="entry name" value="LNT_N"/>
    <property type="match status" value="1"/>
</dbReference>
<evidence type="ECO:0000259" key="10">
    <source>
        <dbReference type="PROSITE" id="PS50263"/>
    </source>
</evidence>
<evidence type="ECO:0000256" key="7">
    <source>
        <dbReference type="ARBA" id="ARBA00023136"/>
    </source>
</evidence>
<dbReference type="GO" id="GO:0042158">
    <property type="term" value="P:lipoprotein biosynthetic process"/>
    <property type="evidence" value="ECO:0007669"/>
    <property type="project" value="UniProtKB-UniRule"/>
</dbReference>
<name>D0LJN2_HALO1</name>
<accession>D0LJN2</accession>
<feature type="transmembrane region" description="Helical" evidence="9">
    <location>
        <begin position="12"/>
        <end position="36"/>
    </location>
</feature>
<dbReference type="CDD" id="cd07571">
    <property type="entry name" value="ALP_N-acyl_transferase"/>
    <property type="match status" value="1"/>
</dbReference>
<dbReference type="OrthoDB" id="9804277at2"/>
<keyword evidence="8 9" id="KW-0012">Acyltransferase</keyword>
<dbReference type="EMBL" id="CP001804">
    <property type="protein sequence ID" value="ACY16606.1"/>
    <property type="molecule type" value="Genomic_DNA"/>
</dbReference>
<keyword evidence="4 9" id="KW-0808">Transferase</keyword>
<reference evidence="11 12" key="1">
    <citation type="journal article" date="2010" name="Stand. Genomic Sci.">
        <title>Complete genome sequence of Haliangium ochraceum type strain (SMP-2).</title>
        <authorList>
            <consortium name="US DOE Joint Genome Institute (JGI-PGF)"/>
            <person name="Ivanova N."/>
            <person name="Daum C."/>
            <person name="Lang E."/>
            <person name="Abt B."/>
            <person name="Kopitz M."/>
            <person name="Saunders E."/>
            <person name="Lapidus A."/>
            <person name="Lucas S."/>
            <person name="Glavina Del Rio T."/>
            <person name="Nolan M."/>
            <person name="Tice H."/>
            <person name="Copeland A."/>
            <person name="Cheng J.F."/>
            <person name="Chen F."/>
            <person name="Bruce D."/>
            <person name="Goodwin L."/>
            <person name="Pitluck S."/>
            <person name="Mavromatis K."/>
            <person name="Pati A."/>
            <person name="Mikhailova N."/>
            <person name="Chen A."/>
            <person name="Palaniappan K."/>
            <person name="Land M."/>
            <person name="Hauser L."/>
            <person name="Chang Y.J."/>
            <person name="Jeffries C.D."/>
            <person name="Detter J.C."/>
            <person name="Brettin T."/>
            <person name="Rohde M."/>
            <person name="Goker M."/>
            <person name="Bristow J."/>
            <person name="Markowitz V."/>
            <person name="Eisen J.A."/>
            <person name="Hugenholtz P."/>
            <person name="Kyrpides N.C."/>
            <person name="Klenk H.P."/>
        </authorList>
    </citation>
    <scope>NUCLEOTIDE SEQUENCE [LARGE SCALE GENOMIC DNA]</scope>
    <source>
        <strain evidence="12">DSM 14365 / CIP 107738 / JCM 11303 / AJ 13395 / SMP-2</strain>
    </source>
</reference>
<feature type="transmembrane region" description="Helical" evidence="9">
    <location>
        <begin position="493"/>
        <end position="514"/>
    </location>
</feature>
<dbReference type="KEGG" id="hoh:Hoch_4108"/>
<feature type="transmembrane region" description="Helical" evidence="9">
    <location>
        <begin position="79"/>
        <end position="99"/>
    </location>
</feature>
<dbReference type="HAMAP" id="MF_01148">
    <property type="entry name" value="Lnt"/>
    <property type="match status" value="1"/>
</dbReference>
<dbReference type="PANTHER" id="PTHR38686:SF1">
    <property type="entry name" value="APOLIPOPROTEIN N-ACYLTRANSFERASE"/>
    <property type="match status" value="1"/>
</dbReference>
<dbReference type="AlphaFoldDB" id="D0LJN2"/>
<dbReference type="PROSITE" id="PS50263">
    <property type="entry name" value="CN_HYDROLASE"/>
    <property type="match status" value="1"/>
</dbReference>
<evidence type="ECO:0000256" key="5">
    <source>
        <dbReference type="ARBA" id="ARBA00022692"/>
    </source>
</evidence>
<feature type="transmembrane region" description="Helical" evidence="9">
    <location>
        <begin position="140"/>
        <end position="165"/>
    </location>
</feature>
<comment type="function">
    <text evidence="9">Catalyzes the phospholipid dependent N-acylation of the N-terminal cysteine of apolipoprotein, the last step in lipoprotein maturation.</text>
</comment>
<comment type="similarity">
    <text evidence="2 9">Belongs to the CN hydrolase family. Apolipoprotein N-acyltransferase subfamily.</text>
</comment>
<keyword evidence="3 9" id="KW-1003">Cell membrane</keyword>
<evidence type="ECO:0000256" key="1">
    <source>
        <dbReference type="ARBA" id="ARBA00004651"/>
    </source>
</evidence>
<dbReference type="InterPro" id="IPR036526">
    <property type="entry name" value="C-N_Hydrolase_sf"/>
</dbReference>
<dbReference type="GO" id="GO:0005886">
    <property type="term" value="C:plasma membrane"/>
    <property type="evidence" value="ECO:0007669"/>
    <property type="project" value="UniProtKB-SubCell"/>
</dbReference>
<feature type="transmembrane region" description="Helical" evidence="9">
    <location>
        <begin position="186"/>
        <end position="206"/>
    </location>
</feature>
<keyword evidence="12" id="KW-1185">Reference proteome</keyword>
<dbReference type="RefSeq" id="WP_012829204.1">
    <property type="nucleotide sequence ID" value="NC_013440.1"/>
</dbReference>
<dbReference type="Proteomes" id="UP000001880">
    <property type="component" value="Chromosome"/>
</dbReference>
<evidence type="ECO:0000256" key="9">
    <source>
        <dbReference type="HAMAP-Rule" id="MF_01148"/>
    </source>
</evidence>
<evidence type="ECO:0000256" key="3">
    <source>
        <dbReference type="ARBA" id="ARBA00022475"/>
    </source>
</evidence>
<evidence type="ECO:0000256" key="2">
    <source>
        <dbReference type="ARBA" id="ARBA00010065"/>
    </source>
</evidence>
<dbReference type="InterPro" id="IPR003010">
    <property type="entry name" value="C-N_Hydrolase"/>
</dbReference>
<keyword evidence="11" id="KW-0449">Lipoprotein</keyword>
<dbReference type="InterPro" id="IPR004563">
    <property type="entry name" value="Apolipo_AcylTrfase"/>
</dbReference>
<evidence type="ECO:0000256" key="4">
    <source>
        <dbReference type="ARBA" id="ARBA00022679"/>
    </source>
</evidence>
<feature type="domain" description="CN hydrolase" evidence="10">
    <location>
        <begin position="222"/>
        <end position="484"/>
    </location>
</feature>
<proteinExistence type="inferred from homology"/>
<protein>
    <recommendedName>
        <fullName evidence="9">Apolipoprotein N-acyltransferase</fullName>
        <shortName evidence="9">ALP N-acyltransferase</shortName>
        <ecNumber evidence="9">2.3.1.269</ecNumber>
    </recommendedName>
</protein>
<dbReference type="GO" id="GO:0016410">
    <property type="term" value="F:N-acyltransferase activity"/>
    <property type="evidence" value="ECO:0007669"/>
    <property type="project" value="UniProtKB-UniRule"/>
</dbReference>
<evidence type="ECO:0000313" key="12">
    <source>
        <dbReference type="Proteomes" id="UP000001880"/>
    </source>
</evidence>
<feature type="transmembrane region" description="Helical" evidence="9">
    <location>
        <begin position="48"/>
        <end position="67"/>
    </location>
</feature>
<organism evidence="11 12">
    <name type="scientific">Haliangium ochraceum (strain DSM 14365 / JCM 11303 / SMP-2)</name>
    <dbReference type="NCBI Taxonomy" id="502025"/>
    <lineage>
        <taxon>Bacteria</taxon>
        <taxon>Pseudomonadati</taxon>
        <taxon>Myxococcota</taxon>
        <taxon>Polyangia</taxon>
        <taxon>Haliangiales</taxon>
        <taxon>Kofleriaceae</taxon>
        <taxon>Haliangium</taxon>
    </lineage>
</organism>
<dbReference type="NCBIfam" id="TIGR00546">
    <property type="entry name" value="lnt"/>
    <property type="match status" value="1"/>
</dbReference>
<keyword evidence="7 9" id="KW-0472">Membrane</keyword>
<evidence type="ECO:0000256" key="6">
    <source>
        <dbReference type="ARBA" id="ARBA00022989"/>
    </source>
</evidence>
<dbReference type="PANTHER" id="PTHR38686">
    <property type="entry name" value="APOLIPOPROTEIN N-ACYLTRANSFERASE"/>
    <property type="match status" value="1"/>
</dbReference>
<keyword evidence="9" id="KW-0997">Cell inner membrane</keyword>
<dbReference type="HOGENOM" id="CLU_019563_1_2_7"/>
<comment type="pathway">
    <text evidence="9">Protein modification; lipoprotein biosynthesis (N-acyl transfer).</text>
</comment>
<dbReference type="eggNOG" id="COG0815">
    <property type="taxonomic scope" value="Bacteria"/>
</dbReference>
<keyword evidence="5 9" id="KW-0812">Transmembrane</keyword>
<feature type="transmembrane region" description="Helical" evidence="9">
    <location>
        <begin position="111"/>
        <end position="128"/>
    </location>
</feature>
<dbReference type="UniPathway" id="UPA00666"/>
<dbReference type="Pfam" id="PF00795">
    <property type="entry name" value="CN_hydrolase"/>
    <property type="match status" value="1"/>
</dbReference>
<evidence type="ECO:0000256" key="8">
    <source>
        <dbReference type="ARBA" id="ARBA00023315"/>
    </source>
</evidence>
<dbReference type="EC" id="2.3.1.269" evidence="9"/>
<keyword evidence="6 9" id="KW-1133">Transmembrane helix</keyword>
<comment type="subcellular location">
    <subcellularLocation>
        <location evidence="9">Cell inner membrane</location>
        <topology evidence="9">Multi-pass membrane protein</topology>
    </subcellularLocation>
    <subcellularLocation>
        <location evidence="1">Cell membrane</location>
        <topology evidence="1">Multi-pass membrane protein</topology>
    </subcellularLocation>
</comment>
<dbReference type="InterPro" id="IPR045378">
    <property type="entry name" value="LNT_N"/>
</dbReference>